<dbReference type="InterPro" id="IPR036736">
    <property type="entry name" value="ACP-like_sf"/>
</dbReference>
<evidence type="ECO:0000313" key="5">
    <source>
        <dbReference type="Proteomes" id="UP001139354"/>
    </source>
</evidence>
<proteinExistence type="predicted"/>
<dbReference type="SUPFAM" id="SSF47336">
    <property type="entry name" value="ACP-like"/>
    <property type="match status" value="1"/>
</dbReference>
<keyword evidence="5" id="KW-1185">Reference proteome</keyword>
<evidence type="ECO:0000259" key="3">
    <source>
        <dbReference type="PROSITE" id="PS50075"/>
    </source>
</evidence>
<keyword evidence="2" id="KW-0597">Phosphoprotein</keyword>
<evidence type="ECO:0000313" key="4">
    <source>
        <dbReference type="EMBL" id="MCC2034022.1"/>
    </source>
</evidence>
<feature type="domain" description="Carrier" evidence="3">
    <location>
        <begin position="14"/>
        <end position="91"/>
    </location>
</feature>
<dbReference type="Pfam" id="PF00550">
    <property type="entry name" value="PP-binding"/>
    <property type="match status" value="1"/>
</dbReference>
<dbReference type="RefSeq" id="WP_229386024.1">
    <property type="nucleotide sequence ID" value="NZ_JAGTTN010000009.1"/>
</dbReference>
<dbReference type="GO" id="GO:0031177">
    <property type="term" value="F:phosphopantetheine binding"/>
    <property type="evidence" value="ECO:0007669"/>
    <property type="project" value="InterPro"/>
</dbReference>
<organism evidence="4 5">
    <name type="scientific">Microbacterium allomyrinae</name>
    <dbReference type="NCBI Taxonomy" id="2830666"/>
    <lineage>
        <taxon>Bacteria</taxon>
        <taxon>Bacillati</taxon>
        <taxon>Actinomycetota</taxon>
        <taxon>Actinomycetes</taxon>
        <taxon>Micrococcales</taxon>
        <taxon>Microbacteriaceae</taxon>
        <taxon>Microbacterium</taxon>
    </lineage>
</organism>
<dbReference type="Gene3D" id="1.10.1200.10">
    <property type="entry name" value="ACP-like"/>
    <property type="match status" value="1"/>
</dbReference>
<dbReference type="SMART" id="SM01294">
    <property type="entry name" value="PKS_PP_betabranch"/>
    <property type="match status" value="1"/>
</dbReference>
<reference evidence="4" key="1">
    <citation type="submission" date="2021-04" db="EMBL/GenBank/DDBJ databases">
        <title>Microbacterium tenobrionis sp. nov. and Microbacterium allomyrinae sp. nov., isolated from larvae of Tenobrio molitor and Allomyrina dichotoma, respectively.</title>
        <authorList>
            <person name="Lee S.D."/>
        </authorList>
    </citation>
    <scope>NUCLEOTIDE SEQUENCE</scope>
    <source>
        <strain evidence="4">BWT-G7</strain>
    </source>
</reference>
<dbReference type="InterPro" id="IPR020806">
    <property type="entry name" value="PKS_PP-bd"/>
</dbReference>
<accession>A0A9X1LY55</accession>
<keyword evidence="1" id="KW-0596">Phosphopantetheine</keyword>
<dbReference type="Proteomes" id="UP001139354">
    <property type="component" value="Unassembled WGS sequence"/>
</dbReference>
<sequence>MTEASITPQSAAATAESPLAQWLVDRITFYDQVDAAAITLDTPLAELGLDSIYSLTLCGDIEDAYGLAIDPTFLADFASLRELADGLSARIPAS</sequence>
<evidence type="ECO:0000256" key="1">
    <source>
        <dbReference type="ARBA" id="ARBA00022450"/>
    </source>
</evidence>
<dbReference type="PROSITE" id="PS50075">
    <property type="entry name" value="CARRIER"/>
    <property type="match status" value="1"/>
</dbReference>
<dbReference type="AlphaFoldDB" id="A0A9X1LY55"/>
<protein>
    <submittedName>
        <fullName evidence="4">Acyl carrier protein</fullName>
    </submittedName>
</protein>
<name>A0A9X1LY55_9MICO</name>
<evidence type="ECO:0000256" key="2">
    <source>
        <dbReference type="ARBA" id="ARBA00022553"/>
    </source>
</evidence>
<gene>
    <name evidence="4" type="ORF">KEC57_17680</name>
</gene>
<dbReference type="InterPro" id="IPR009081">
    <property type="entry name" value="PP-bd_ACP"/>
</dbReference>
<dbReference type="SMART" id="SM00823">
    <property type="entry name" value="PKS_PP"/>
    <property type="match status" value="1"/>
</dbReference>
<dbReference type="EMBL" id="JAGTTN010000009">
    <property type="protein sequence ID" value="MCC2034022.1"/>
    <property type="molecule type" value="Genomic_DNA"/>
</dbReference>
<comment type="caution">
    <text evidence="4">The sequence shown here is derived from an EMBL/GenBank/DDBJ whole genome shotgun (WGS) entry which is preliminary data.</text>
</comment>